<dbReference type="Pfam" id="PF13406">
    <property type="entry name" value="SLT_2"/>
    <property type="match status" value="1"/>
</dbReference>
<accession>A0A1G8QAM6</accession>
<evidence type="ECO:0000256" key="2">
    <source>
        <dbReference type="SAM" id="SignalP"/>
    </source>
</evidence>
<proteinExistence type="predicted"/>
<dbReference type="SUPFAM" id="SSF53955">
    <property type="entry name" value="Lysozyme-like"/>
    <property type="match status" value="1"/>
</dbReference>
<feature type="domain" description="Transglycosylase SLT" evidence="4">
    <location>
        <begin position="70"/>
        <end position="359"/>
    </location>
</feature>
<feature type="region of interest" description="Disordered" evidence="1">
    <location>
        <begin position="32"/>
        <end position="60"/>
    </location>
</feature>
<evidence type="ECO:0000259" key="4">
    <source>
        <dbReference type="Pfam" id="PF13406"/>
    </source>
</evidence>
<dbReference type="NCBIfam" id="TIGR02283">
    <property type="entry name" value="MltB_2"/>
    <property type="match status" value="1"/>
</dbReference>
<keyword evidence="6" id="KW-1185">Reference proteome</keyword>
<dbReference type="EMBL" id="FNEB01000007">
    <property type="protein sequence ID" value="SDJ01150.1"/>
    <property type="molecule type" value="Genomic_DNA"/>
</dbReference>
<evidence type="ECO:0000313" key="6">
    <source>
        <dbReference type="Proteomes" id="UP000199340"/>
    </source>
</evidence>
<dbReference type="Proteomes" id="UP000199340">
    <property type="component" value="Unassembled WGS sequence"/>
</dbReference>
<evidence type="ECO:0000313" key="5">
    <source>
        <dbReference type="EMBL" id="SDJ01150.1"/>
    </source>
</evidence>
<gene>
    <name evidence="5" type="ORF">SAMN05421850_107164</name>
</gene>
<dbReference type="Gene3D" id="1.10.530.10">
    <property type="match status" value="1"/>
</dbReference>
<dbReference type="InterPro" id="IPR036366">
    <property type="entry name" value="PGBDSf"/>
</dbReference>
<protein>
    <submittedName>
        <fullName evidence="5">Membrane-bound lytic murein transglycosylase B</fullName>
    </submittedName>
</protein>
<evidence type="ECO:0000256" key="1">
    <source>
        <dbReference type="SAM" id="MobiDB-lite"/>
    </source>
</evidence>
<dbReference type="GO" id="GO:0009253">
    <property type="term" value="P:peptidoglycan catabolic process"/>
    <property type="evidence" value="ECO:0007669"/>
    <property type="project" value="TreeGrafter"/>
</dbReference>
<evidence type="ECO:0000259" key="3">
    <source>
        <dbReference type="Pfam" id="PF01471"/>
    </source>
</evidence>
<dbReference type="GO" id="GO:0008933">
    <property type="term" value="F:peptidoglycan lytic transglycosylase activity"/>
    <property type="evidence" value="ECO:0007669"/>
    <property type="project" value="TreeGrafter"/>
</dbReference>
<dbReference type="Gene3D" id="1.10.101.10">
    <property type="entry name" value="PGBD-like superfamily/PGBD"/>
    <property type="match status" value="1"/>
</dbReference>
<dbReference type="InterPro" id="IPR011970">
    <property type="entry name" value="MltB_2"/>
</dbReference>
<dbReference type="AlphaFoldDB" id="A0A1G8QAM6"/>
<feature type="signal peptide" evidence="2">
    <location>
        <begin position="1"/>
        <end position="22"/>
    </location>
</feature>
<feature type="chain" id="PRO_5011730074" evidence="2">
    <location>
        <begin position="23"/>
        <end position="438"/>
    </location>
</feature>
<dbReference type="InterPro" id="IPR043426">
    <property type="entry name" value="MltB-like"/>
</dbReference>
<sequence>MRMRFFLPAVAGLFLGVGVAAAGPVEQSLRPELRPFGADPQVSDHTSLRPSARPADLSTDPVVSTKNAAFQRWVDQYKARARSRGISASVVNQAFRGVRYNADVIAKDRNQAEFKKQIWDYLDNAVSSDRVEKGQRALRANRRTLDRIEQVYGVEKEVVTAVWGLETYYGEKRGTLDVIEAMATLAFDGRRGAFFEKQLFAALQILQSGDVAPRSMQGSWAGAMGHTQFIPTSYLAYAVDFTGDGKRDIWSNNPADALASTAAYLKRFGWKKGQPWGVEVRLPQGFTPTGDTRRMPSDWAARGVVAMSNGRAVPDYGAAAILLPAGTRGAAFMVFDNFNVIKRYNNADAYAIGVGHLADRIAGGPPIQAEWPRGYKPLNFDQRKELQTRLKRKGYGVEKIDGIVGPNTVAAIRAFQQSAGVEPDGYPSQAVLQLLRSR</sequence>
<reference evidence="5 6" key="1">
    <citation type="submission" date="2016-10" db="EMBL/GenBank/DDBJ databases">
        <authorList>
            <person name="de Groot N.N."/>
        </authorList>
    </citation>
    <scope>NUCLEOTIDE SEQUENCE [LARGE SCALE GENOMIC DNA]</scope>
    <source>
        <strain evidence="5 6">DSM 28010</strain>
    </source>
</reference>
<dbReference type="CDD" id="cd13399">
    <property type="entry name" value="Slt35-like"/>
    <property type="match status" value="1"/>
</dbReference>
<dbReference type="SUPFAM" id="SSF47090">
    <property type="entry name" value="PGBD-like"/>
    <property type="match status" value="1"/>
</dbReference>
<dbReference type="Gene3D" id="1.10.8.350">
    <property type="entry name" value="Bacterial muramidase"/>
    <property type="match status" value="1"/>
</dbReference>
<organism evidence="5 6">
    <name type="scientific">Lutimaribacter saemankumensis</name>
    <dbReference type="NCBI Taxonomy" id="490829"/>
    <lineage>
        <taxon>Bacteria</taxon>
        <taxon>Pseudomonadati</taxon>
        <taxon>Pseudomonadota</taxon>
        <taxon>Alphaproteobacteria</taxon>
        <taxon>Rhodobacterales</taxon>
        <taxon>Roseobacteraceae</taxon>
        <taxon>Lutimaribacter</taxon>
    </lineage>
</organism>
<keyword evidence="2" id="KW-0732">Signal</keyword>
<name>A0A1G8QAM6_9RHOB</name>
<dbReference type="Pfam" id="PF01471">
    <property type="entry name" value="PG_binding_1"/>
    <property type="match status" value="1"/>
</dbReference>
<dbReference type="FunFam" id="1.10.8.350:FF:000001">
    <property type="entry name" value="Lytic murein transglycosylase B"/>
    <property type="match status" value="1"/>
</dbReference>
<dbReference type="InterPro" id="IPR031304">
    <property type="entry name" value="SLT_2"/>
</dbReference>
<dbReference type="PANTHER" id="PTHR30163:SF8">
    <property type="entry name" value="LYTIC MUREIN TRANSGLYCOSYLASE"/>
    <property type="match status" value="1"/>
</dbReference>
<dbReference type="RefSeq" id="WP_090029322.1">
    <property type="nucleotide sequence ID" value="NZ_FNEB01000007.1"/>
</dbReference>
<dbReference type="PANTHER" id="PTHR30163">
    <property type="entry name" value="MEMBRANE-BOUND LYTIC MUREIN TRANSGLYCOSYLASE B"/>
    <property type="match status" value="1"/>
</dbReference>
<feature type="domain" description="Peptidoglycan binding-like" evidence="3">
    <location>
        <begin position="382"/>
        <end position="435"/>
    </location>
</feature>
<dbReference type="InterPro" id="IPR036365">
    <property type="entry name" value="PGBD-like_sf"/>
</dbReference>
<dbReference type="OrthoDB" id="9808544at2"/>
<dbReference type="InterPro" id="IPR002477">
    <property type="entry name" value="Peptidoglycan-bd-like"/>
</dbReference>
<dbReference type="InterPro" id="IPR023346">
    <property type="entry name" value="Lysozyme-like_dom_sf"/>
</dbReference>
<dbReference type="STRING" id="490829.SAMN05421850_107164"/>